<dbReference type="GO" id="GO:0009507">
    <property type="term" value="C:chloroplast"/>
    <property type="evidence" value="ECO:0007669"/>
    <property type="project" value="UniProtKB-SubCell"/>
</dbReference>
<keyword evidence="5" id="KW-0150">Chloroplast</keyword>
<dbReference type="PROSITE" id="PS00732">
    <property type="entry name" value="RIBOSOMAL_S16"/>
    <property type="match status" value="1"/>
</dbReference>
<evidence type="ECO:0000256" key="2">
    <source>
        <dbReference type="ARBA" id="ARBA00022980"/>
    </source>
</evidence>
<dbReference type="InterPro" id="IPR020592">
    <property type="entry name" value="Ribosomal_bS16_CS"/>
</dbReference>
<dbReference type="AlphaFoldDB" id="A0A514CPS0"/>
<geneLocation type="chloroplast" evidence="5"/>
<dbReference type="PANTHER" id="PTHR12919">
    <property type="entry name" value="30S RIBOSOMAL PROTEIN S16"/>
    <property type="match status" value="1"/>
</dbReference>
<dbReference type="GeneID" id="40865406"/>
<keyword evidence="3 4" id="KW-0687">Ribonucleoprotein</keyword>
<dbReference type="EMBL" id="MK561360">
    <property type="protein sequence ID" value="QDH81808.1"/>
    <property type="molecule type" value="Genomic_DNA"/>
</dbReference>
<accession>A0A514CPS0</accession>
<dbReference type="GO" id="GO:0032543">
    <property type="term" value="P:mitochondrial translation"/>
    <property type="evidence" value="ECO:0007669"/>
    <property type="project" value="TreeGrafter"/>
</dbReference>
<dbReference type="NCBIfam" id="TIGR00002">
    <property type="entry name" value="S16"/>
    <property type="match status" value="1"/>
</dbReference>
<dbReference type="HAMAP" id="MF_00385">
    <property type="entry name" value="Ribosomal_bS16"/>
    <property type="match status" value="1"/>
</dbReference>
<dbReference type="Gene3D" id="3.30.1320.10">
    <property type="match status" value="1"/>
</dbReference>
<dbReference type="InterPro" id="IPR023803">
    <property type="entry name" value="Ribosomal_bS16_dom_sf"/>
</dbReference>
<dbReference type="RefSeq" id="YP_009674957.1">
    <property type="nucleotide sequence ID" value="NC_043890.1"/>
</dbReference>
<keyword evidence="5" id="KW-0934">Plastid</keyword>
<keyword evidence="2 4" id="KW-0689">Ribosomal protein</keyword>
<dbReference type="PANTHER" id="PTHR12919:SF20">
    <property type="entry name" value="SMALL RIBOSOMAL SUBUNIT PROTEIN BS16M"/>
    <property type="match status" value="1"/>
</dbReference>
<comment type="similarity">
    <text evidence="1 4">Belongs to the bacterial ribosomal protein bS16 family.</text>
</comment>
<protein>
    <recommendedName>
        <fullName evidence="4">Small ribosomal subunit protein bS16c</fullName>
    </recommendedName>
</protein>
<evidence type="ECO:0000256" key="1">
    <source>
        <dbReference type="ARBA" id="ARBA00006668"/>
    </source>
</evidence>
<comment type="subcellular location">
    <subcellularLocation>
        <location evidence="4">Plastid</location>
        <location evidence="4">Chloroplast</location>
    </subcellularLocation>
</comment>
<evidence type="ECO:0000313" key="5">
    <source>
        <dbReference type="EMBL" id="QDH81808.1"/>
    </source>
</evidence>
<dbReference type="GO" id="GO:0003735">
    <property type="term" value="F:structural constituent of ribosome"/>
    <property type="evidence" value="ECO:0007669"/>
    <property type="project" value="InterPro"/>
</dbReference>
<dbReference type="SUPFAM" id="SSF54565">
    <property type="entry name" value="Ribosomal protein S16"/>
    <property type="match status" value="1"/>
</dbReference>
<dbReference type="GO" id="GO:0015935">
    <property type="term" value="C:small ribosomal subunit"/>
    <property type="evidence" value="ECO:0007669"/>
    <property type="project" value="TreeGrafter"/>
</dbReference>
<sequence>MLKMRLKRCGRKRFPSYRLVIMPSSARRDGKAVKELGFYNPITKEIKLDITTITSYLNSGVQPTRTVRNLLIKANIIDKT</sequence>
<reference evidence="5" key="1">
    <citation type="submission" date="2019-02" db="EMBL/GenBank/DDBJ databases">
        <title>Dictyochophyceae plastid genomes reveal unusual variability of their organisation.</title>
        <authorList>
            <person name="Han K.Y."/>
            <person name="Maciszewski K."/>
            <person name="Graf L."/>
            <person name="Andersen R.A."/>
            <person name="Karnkowska A."/>
            <person name="Yoon H.S."/>
        </authorList>
    </citation>
    <scope>NUCLEOTIDE SEQUENCE</scope>
</reference>
<dbReference type="InterPro" id="IPR000307">
    <property type="entry name" value="Ribosomal_bS16"/>
</dbReference>
<proteinExistence type="inferred from homology"/>
<dbReference type="Pfam" id="PF00886">
    <property type="entry name" value="Ribosomal_S16"/>
    <property type="match status" value="1"/>
</dbReference>
<evidence type="ECO:0000256" key="3">
    <source>
        <dbReference type="ARBA" id="ARBA00023274"/>
    </source>
</evidence>
<name>A0A514CPS0_9STRA</name>
<dbReference type="GO" id="GO:0005739">
    <property type="term" value="C:mitochondrion"/>
    <property type="evidence" value="ECO:0007669"/>
    <property type="project" value="GOC"/>
</dbReference>
<evidence type="ECO:0000256" key="4">
    <source>
        <dbReference type="HAMAP-Rule" id="MF_00385"/>
    </source>
</evidence>
<organism evidence="5">
    <name type="scientific">Rhizochromulina marina</name>
    <dbReference type="NCBI Taxonomy" id="1034831"/>
    <lineage>
        <taxon>Eukaryota</taxon>
        <taxon>Sar</taxon>
        <taxon>Stramenopiles</taxon>
        <taxon>Ochrophyta</taxon>
        <taxon>Dictyochophyceae</taxon>
        <taxon>Rhizochromulinales</taxon>
        <taxon>Rhizochromulina</taxon>
    </lineage>
</organism>
<gene>
    <name evidence="4 5" type="primary">rps16</name>
</gene>